<evidence type="ECO:0000259" key="10">
    <source>
        <dbReference type="PROSITE" id="PS51701"/>
    </source>
</evidence>
<comment type="subcellular location">
    <subcellularLocation>
        <location evidence="1">Cell membrane</location>
    </subcellularLocation>
    <subcellularLocation>
        <location evidence="2">Cell surface</location>
    </subcellularLocation>
</comment>
<keyword evidence="3" id="KW-1003">Cell membrane</keyword>
<feature type="domain" description="6-Cys" evidence="10">
    <location>
        <begin position="161"/>
        <end position="307"/>
    </location>
</feature>
<dbReference type="OrthoDB" id="386449at2759"/>
<accession>A0A1B1DTM5</accession>
<reference evidence="12" key="1">
    <citation type="submission" date="2016-06" db="EMBL/GenBank/DDBJ databases">
        <title>First high quality genome sequence of Plasmodium coatneyi using continuous long reads from single molecule, real-time sequencing.</title>
        <authorList>
            <person name="Chien J.-T."/>
            <person name="Pakala S.B."/>
            <person name="Geraldo J.A."/>
            <person name="Lapp S.A."/>
            <person name="Barnwell J.W."/>
            <person name="Kissinger J.C."/>
            <person name="Galinski M.R."/>
            <person name="Humphrey J.C."/>
        </authorList>
    </citation>
    <scope>NUCLEOTIDE SEQUENCE [LARGE SCALE GENOMIC DNA]</scope>
    <source>
        <strain evidence="12">Hackeri</strain>
    </source>
</reference>
<sequence>MASSLCVRVLFAILAFLLEVKRNVLYAQNEEVTLCLSEFNQDKECNIAAEFGKEIKVYCPIDSEQNNNGGVVRMNGREVNNDNNCFSKMKSSDASNRNVVRKFEEYVKNLIIHTNGRDHTHYFYVPHTMNTGLFLSCNCIDRSKQKAYKLNIQIAKNDKINVKGCNFYYADEKGEEKENSLEKSVNVKYKKVCSVDVHANDVVSFRCRVHNRYSNVFVNPPLCFYDVLNENNESVQISGVLNGAKVIPRLTTYVHDPMMPKFLAYLAAPPQINESLKVECSCSITDNVLDISYTGTISLNFVKTDKMHPVKEEEDDENRNRWKNSIGENEAEDGRNINNLAPRGGSKDARSSSVLNCLSTVLLLCLFLPWG</sequence>
<feature type="domain" description="6-Cys" evidence="10">
    <location>
        <begin position="2"/>
        <end position="157"/>
    </location>
</feature>
<keyword evidence="4 9" id="KW-0732">Signal</keyword>
<dbReference type="AlphaFoldDB" id="A0A1B1DTM5"/>
<dbReference type="KEGG" id="pcot:PCOAH_00006040"/>
<evidence type="ECO:0000256" key="1">
    <source>
        <dbReference type="ARBA" id="ARBA00004236"/>
    </source>
</evidence>
<dbReference type="GO" id="GO:0005886">
    <property type="term" value="C:plasma membrane"/>
    <property type="evidence" value="ECO:0007669"/>
    <property type="project" value="UniProtKB-SubCell"/>
</dbReference>
<dbReference type="VEuPathDB" id="PlasmoDB:PCOAH_00006040"/>
<dbReference type="InterPro" id="IPR038160">
    <property type="entry name" value="6_CYS_dom_sf"/>
</dbReference>
<dbReference type="InterPro" id="IPR010884">
    <property type="entry name" value="6_CYS_dom"/>
</dbReference>
<keyword evidence="5" id="KW-0472">Membrane</keyword>
<evidence type="ECO:0000313" key="11">
    <source>
        <dbReference type="EMBL" id="ANQ06123.1"/>
    </source>
</evidence>
<keyword evidence="12" id="KW-1185">Reference proteome</keyword>
<feature type="chain" id="PRO_5008521189" evidence="9">
    <location>
        <begin position="28"/>
        <end position="371"/>
    </location>
</feature>
<dbReference type="Proteomes" id="UP000092716">
    <property type="component" value="Chromosome 3"/>
</dbReference>
<gene>
    <name evidence="11" type="ORF">PCOAH_00006040</name>
</gene>
<dbReference type="Pfam" id="PF07422">
    <property type="entry name" value="s48_45"/>
    <property type="match status" value="1"/>
</dbReference>
<evidence type="ECO:0000313" key="12">
    <source>
        <dbReference type="Proteomes" id="UP000092716"/>
    </source>
</evidence>
<feature type="region of interest" description="Disordered" evidence="8">
    <location>
        <begin position="309"/>
        <end position="351"/>
    </location>
</feature>
<evidence type="ECO:0000256" key="7">
    <source>
        <dbReference type="ARBA" id="ARBA00023180"/>
    </source>
</evidence>
<dbReference type="SMART" id="SM00970">
    <property type="entry name" value="s48_45"/>
    <property type="match status" value="1"/>
</dbReference>
<dbReference type="Gene3D" id="2.60.40.2860">
    <property type="match status" value="2"/>
</dbReference>
<evidence type="ECO:0000256" key="9">
    <source>
        <dbReference type="SAM" id="SignalP"/>
    </source>
</evidence>
<dbReference type="EMBL" id="CP016241">
    <property type="protein sequence ID" value="ANQ06123.1"/>
    <property type="molecule type" value="Genomic_DNA"/>
</dbReference>
<dbReference type="GO" id="GO:0009986">
    <property type="term" value="C:cell surface"/>
    <property type="evidence" value="ECO:0007669"/>
    <property type="project" value="UniProtKB-SubCell"/>
</dbReference>
<evidence type="ECO:0000256" key="2">
    <source>
        <dbReference type="ARBA" id="ARBA00004241"/>
    </source>
</evidence>
<organism evidence="11 12">
    <name type="scientific">Plasmodium coatneyi</name>
    <dbReference type="NCBI Taxonomy" id="208452"/>
    <lineage>
        <taxon>Eukaryota</taxon>
        <taxon>Sar</taxon>
        <taxon>Alveolata</taxon>
        <taxon>Apicomplexa</taxon>
        <taxon>Aconoidasida</taxon>
        <taxon>Haemosporida</taxon>
        <taxon>Plasmodiidae</taxon>
        <taxon>Plasmodium</taxon>
    </lineage>
</organism>
<proteinExistence type="predicted"/>
<dbReference type="RefSeq" id="XP_019912818.1">
    <property type="nucleotide sequence ID" value="XM_020057415.1"/>
</dbReference>
<protein>
    <submittedName>
        <fullName evidence="11">Pf52-like protein</fullName>
    </submittedName>
</protein>
<evidence type="ECO:0000256" key="3">
    <source>
        <dbReference type="ARBA" id="ARBA00022475"/>
    </source>
</evidence>
<evidence type="ECO:0000256" key="6">
    <source>
        <dbReference type="ARBA" id="ARBA00023157"/>
    </source>
</evidence>
<evidence type="ECO:0000256" key="8">
    <source>
        <dbReference type="SAM" id="MobiDB-lite"/>
    </source>
</evidence>
<feature type="signal peptide" evidence="9">
    <location>
        <begin position="1"/>
        <end position="27"/>
    </location>
</feature>
<evidence type="ECO:0000256" key="4">
    <source>
        <dbReference type="ARBA" id="ARBA00022729"/>
    </source>
</evidence>
<dbReference type="GeneID" id="30907327"/>
<keyword evidence="7" id="KW-0325">Glycoprotein</keyword>
<name>A0A1B1DTM5_9APIC</name>
<evidence type="ECO:0000256" key="5">
    <source>
        <dbReference type="ARBA" id="ARBA00023136"/>
    </source>
</evidence>
<keyword evidence="6" id="KW-1015">Disulfide bond</keyword>
<dbReference type="PROSITE" id="PS51701">
    <property type="entry name" value="6_CYS"/>
    <property type="match status" value="2"/>
</dbReference>